<organism evidence="7 8">
    <name type="scientific">Dendrobium catenatum</name>
    <dbReference type="NCBI Taxonomy" id="906689"/>
    <lineage>
        <taxon>Eukaryota</taxon>
        <taxon>Viridiplantae</taxon>
        <taxon>Streptophyta</taxon>
        <taxon>Embryophyta</taxon>
        <taxon>Tracheophyta</taxon>
        <taxon>Spermatophyta</taxon>
        <taxon>Magnoliopsida</taxon>
        <taxon>Liliopsida</taxon>
        <taxon>Asparagales</taxon>
        <taxon>Orchidaceae</taxon>
        <taxon>Epidendroideae</taxon>
        <taxon>Malaxideae</taxon>
        <taxon>Dendrobiinae</taxon>
        <taxon>Dendrobium</taxon>
    </lineage>
</organism>
<feature type="domain" description="Integrase catalytic" evidence="6">
    <location>
        <begin position="370"/>
        <end position="536"/>
    </location>
</feature>
<dbReference type="InterPro" id="IPR043502">
    <property type="entry name" value="DNA/RNA_pol_sf"/>
</dbReference>
<dbReference type="Pfam" id="PF13976">
    <property type="entry name" value="gag_pre-integrs"/>
    <property type="match status" value="1"/>
</dbReference>
<dbReference type="Pfam" id="PF07727">
    <property type="entry name" value="RVT_2"/>
    <property type="match status" value="1"/>
</dbReference>
<dbReference type="InterPro" id="IPR012337">
    <property type="entry name" value="RNaseH-like_sf"/>
</dbReference>
<feature type="region of interest" description="Disordered" evidence="5">
    <location>
        <begin position="627"/>
        <end position="702"/>
    </location>
</feature>
<reference evidence="7 8" key="2">
    <citation type="journal article" date="2017" name="Nature">
        <title>The Apostasia genome and the evolution of orchids.</title>
        <authorList>
            <person name="Zhang G.Q."/>
            <person name="Liu K.W."/>
            <person name="Li Z."/>
            <person name="Lohaus R."/>
            <person name="Hsiao Y.Y."/>
            <person name="Niu S.C."/>
            <person name="Wang J.Y."/>
            <person name="Lin Y.C."/>
            <person name="Xu Q."/>
            <person name="Chen L.J."/>
            <person name="Yoshida K."/>
            <person name="Fujiwara S."/>
            <person name="Wang Z.W."/>
            <person name="Zhang Y.Q."/>
            <person name="Mitsuda N."/>
            <person name="Wang M."/>
            <person name="Liu G.H."/>
            <person name="Pecoraro L."/>
            <person name="Huang H.X."/>
            <person name="Xiao X.J."/>
            <person name="Lin M."/>
            <person name="Wu X.Y."/>
            <person name="Wu W.L."/>
            <person name="Chen Y.Y."/>
            <person name="Chang S.B."/>
            <person name="Sakamoto S."/>
            <person name="Ohme-Takagi M."/>
            <person name="Yagi M."/>
            <person name="Zeng S.J."/>
            <person name="Shen C.Y."/>
            <person name="Yeh C.M."/>
            <person name="Luo Y.B."/>
            <person name="Tsai W.C."/>
            <person name="Van de Peer Y."/>
            <person name="Liu Z.J."/>
        </authorList>
    </citation>
    <scope>NUCLEOTIDE SEQUENCE [LARGE SCALE GENOMIC DNA]</scope>
    <source>
        <tissue evidence="7">The whole plant</tissue>
    </source>
</reference>
<evidence type="ECO:0000259" key="6">
    <source>
        <dbReference type="PROSITE" id="PS50994"/>
    </source>
</evidence>
<dbReference type="SUPFAM" id="SSF56672">
    <property type="entry name" value="DNA/RNA polymerases"/>
    <property type="match status" value="1"/>
</dbReference>
<name>A0A2I0VU15_9ASPA</name>
<dbReference type="InterPro" id="IPR057670">
    <property type="entry name" value="SH3_retrovirus"/>
</dbReference>
<dbReference type="InterPro" id="IPR036397">
    <property type="entry name" value="RNaseH_sf"/>
</dbReference>
<feature type="compositionally biased region" description="Low complexity" evidence="5">
    <location>
        <begin position="662"/>
        <end position="673"/>
    </location>
</feature>
<evidence type="ECO:0000256" key="4">
    <source>
        <dbReference type="ARBA" id="ARBA00022801"/>
    </source>
</evidence>
<evidence type="ECO:0000256" key="2">
    <source>
        <dbReference type="ARBA" id="ARBA00022723"/>
    </source>
</evidence>
<feature type="region of interest" description="Disordered" evidence="5">
    <location>
        <begin position="100"/>
        <end position="136"/>
    </location>
</feature>
<dbReference type="Pfam" id="PF14223">
    <property type="entry name" value="Retrotran_gag_2"/>
    <property type="match status" value="1"/>
</dbReference>
<dbReference type="InterPro" id="IPR013103">
    <property type="entry name" value="RVT_2"/>
</dbReference>
<dbReference type="AlphaFoldDB" id="A0A2I0VU15"/>
<reference evidence="7 8" key="1">
    <citation type="journal article" date="2016" name="Sci. Rep.">
        <title>The Dendrobium catenatum Lindl. genome sequence provides insights into polysaccharide synthase, floral development and adaptive evolution.</title>
        <authorList>
            <person name="Zhang G.Q."/>
            <person name="Xu Q."/>
            <person name="Bian C."/>
            <person name="Tsai W.C."/>
            <person name="Yeh C.M."/>
            <person name="Liu K.W."/>
            <person name="Yoshida K."/>
            <person name="Zhang L.S."/>
            <person name="Chang S.B."/>
            <person name="Chen F."/>
            <person name="Shi Y."/>
            <person name="Su Y.Y."/>
            <person name="Zhang Y.Q."/>
            <person name="Chen L.J."/>
            <person name="Yin Y."/>
            <person name="Lin M."/>
            <person name="Huang H."/>
            <person name="Deng H."/>
            <person name="Wang Z.W."/>
            <person name="Zhu S.L."/>
            <person name="Zhao X."/>
            <person name="Deng C."/>
            <person name="Niu S.C."/>
            <person name="Huang J."/>
            <person name="Wang M."/>
            <person name="Liu G.H."/>
            <person name="Yang H.J."/>
            <person name="Xiao X.J."/>
            <person name="Hsiao Y.Y."/>
            <person name="Wu W.L."/>
            <person name="Chen Y.Y."/>
            <person name="Mitsuda N."/>
            <person name="Ohme-Takagi M."/>
            <person name="Luo Y.B."/>
            <person name="Van de Peer Y."/>
            <person name="Liu Z.J."/>
        </authorList>
    </citation>
    <scope>NUCLEOTIDE SEQUENCE [LARGE SCALE GENOMIC DNA]</scope>
    <source>
        <tissue evidence="7">The whole plant</tissue>
    </source>
</reference>
<dbReference type="PANTHER" id="PTHR42648">
    <property type="entry name" value="TRANSPOSASE, PUTATIVE-RELATED"/>
    <property type="match status" value="1"/>
</dbReference>
<gene>
    <name evidence="7" type="ORF">MA16_Dca018896</name>
</gene>
<sequence length="1230" mass="138967">MKDLTVNQYLTQVKALVDNISAAGSNVDHEDIILHILNGLPPSYNAFKTAIRTRPSSIPLDELYSLLISEEINIQKDLAKDTTASMEAVALNAFKNTSLRSAAPDQNRANRGRFSSNRGSSPRPPNSNSRPPHNQSTARVMCQICNKPGHIAMHCWHRTNLSYTPTAPTTQRSFFTNQQNASPTDWYLDSGASSHLTSDPLQLQHPLPYTGSDSISIANGTSLPINSTSQGILPLPNTPRKLYLQKLLHVPSLTHNLLSIQKLTADNDCSVCFDTFGFTIKDNRTNQTILKGRSRDGLYVIPSTTISALHNQHKSTTTWHARLGHPHLQLLQHLARHNSTICISTSTSFQCDSCNVAKSHKLSFTSNEMKTSQPFALVHSDVWGPAPCSSLSGYNYYVLFVHDYSRFSWIYPMHNKAETFLKFQHFFNLIKTQFNTTIKILRSDGGGEYRSTNFSTFLSQHGIQHQMSCPYTPEQNGVSERKHRHLIETTRTLLHAAHLPLKFWLEALHTANYLINQLPSKTLHFDTPYHLLHRQQPSYTHLKTFGCLCYPWLKPSTPNKLHPRSTACIFVGYSPSHKGYKCINIHTGKIHISRHVVFHEHIFPHPIPPSSTLNPLPTTSNSPLTLIPISTISAPPHNPPNSPFVDPVPSSLPSLNSHQLISSTDLPTQSSSSHTTVPPQPSPSELLPTTFPQPHPMITRSKTGHLKPKQQFNLLATQHPHYTPTCFSQATKSVHWRSAMSEEITALQKQGTWSLVPAPANRVILRNRWTFRTKLKPDGTLERYKACLVAQGFNQQFGIDYKDTLSPVAKMPTIRILLTIALHHSWPVFQLDISNAFLHGKLQEEVYMKQPQGFIDETYPDYVCKLHKTIYGLKQAPREWFHTLTNSLQSLGFTFSKSDPSLLLYKHNGIQIYMLLYVDDILISGNDRSIISWLITQLQTQFSLKELGPISFFLGIQVLHKPKGYFLHQSQYAQEILQSAGLTDCQPSQTPIALKLILSYNKFLDSDPKRYRQIAGSLQYLTITRPDIAYTTNRICQRMHSPTEQDFNTLKRLLRYIKGTHSFDLPITRGNLLLTTFSDSDWASDPQDRKSISGFCRFLGNTLVSWCVKKQPTIAKSSTEAEYRSLAAASSDIIWLRRLIADFEVFPNSPTTLLCDNTSALALSNNPVFHARIKHIEIDYHFIRERILSKEIDVQHINSTDQPADILTKPLSLARFTMLRDKLTVQSLEP</sequence>
<keyword evidence="3" id="KW-0064">Aspartyl protease</keyword>
<evidence type="ECO:0000313" key="8">
    <source>
        <dbReference type="Proteomes" id="UP000233837"/>
    </source>
</evidence>
<dbReference type="Gene3D" id="3.30.420.10">
    <property type="entry name" value="Ribonuclease H-like superfamily/Ribonuclease H"/>
    <property type="match status" value="1"/>
</dbReference>
<dbReference type="PANTHER" id="PTHR42648:SF26">
    <property type="entry name" value="INTEGRASE CATALYTIC DOMAIN-CONTAINING PROTEIN"/>
    <property type="match status" value="1"/>
</dbReference>
<dbReference type="GO" id="GO:0003676">
    <property type="term" value="F:nucleic acid binding"/>
    <property type="evidence" value="ECO:0007669"/>
    <property type="project" value="InterPro"/>
</dbReference>
<dbReference type="GO" id="GO:0004190">
    <property type="term" value="F:aspartic-type endopeptidase activity"/>
    <property type="evidence" value="ECO:0007669"/>
    <property type="project" value="UniProtKB-KW"/>
</dbReference>
<dbReference type="Proteomes" id="UP000233837">
    <property type="component" value="Unassembled WGS sequence"/>
</dbReference>
<dbReference type="InterPro" id="IPR001584">
    <property type="entry name" value="Integrase_cat-core"/>
</dbReference>
<keyword evidence="2" id="KW-0479">Metal-binding</keyword>
<dbReference type="Pfam" id="PF00665">
    <property type="entry name" value="rve"/>
    <property type="match status" value="1"/>
</dbReference>
<keyword evidence="1" id="KW-0645">Protease</keyword>
<keyword evidence="8" id="KW-1185">Reference proteome</keyword>
<keyword evidence="4" id="KW-0378">Hydrolase</keyword>
<proteinExistence type="predicted"/>
<feature type="compositionally biased region" description="Polar residues" evidence="5">
    <location>
        <begin position="651"/>
        <end position="661"/>
    </location>
</feature>
<evidence type="ECO:0000256" key="1">
    <source>
        <dbReference type="ARBA" id="ARBA00022670"/>
    </source>
</evidence>
<dbReference type="InterPro" id="IPR054722">
    <property type="entry name" value="PolX-like_BBD"/>
</dbReference>
<dbReference type="EMBL" id="KZ503235">
    <property type="protein sequence ID" value="PKU66893.1"/>
    <property type="molecule type" value="Genomic_DNA"/>
</dbReference>
<evidence type="ECO:0000313" key="7">
    <source>
        <dbReference type="EMBL" id="PKU66893.1"/>
    </source>
</evidence>
<dbReference type="InterPro" id="IPR039537">
    <property type="entry name" value="Retrotran_Ty1/copia-like"/>
</dbReference>
<dbReference type="Pfam" id="PF25597">
    <property type="entry name" value="SH3_retrovirus"/>
    <property type="match status" value="1"/>
</dbReference>
<dbReference type="GO" id="GO:0006508">
    <property type="term" value="P:proteolysis"/>
    <property type="evidence" value="ECO:0007669"/>
    <property type="project" value="UniProtKB-KW"/>
</dbReference>
<feature type="compositionally biased region" description="Low complexity" evidence="5">
    <location>
        <begin position="107"/>
        <end position="134"/>
    </location>
</feature>
<dbReference type="Pfam" id="PF22936">
    <property type="entry name" value="Pol_BBD"/>
    <property type="match status" value="1"/>
</dbReference>
<dbReference type="SUPFAM" id="SSF53098">
    <property type="entry name" value="Ribonuclease H-like"/>
    <property type="match status" value="1"/>
</dbReference>
<protein>
    <submittedName>
        <fullName evidence="7">Retrovirus-related Pol polyprotein from transposon TNT 1-94</fullName>
    </submittedName>
</protein>
<evidence type="ECO:0000256" key="3">
    <source>
        <dbReference type="ARBA" id="ARBA00022750"/>
    </source>
</evidence>
<evidence type="ECO:0000256" key="5">
    <source>
        <dbReference type="SAM" id="MobiDB-lite"/>
    </source>
</evidence>
<dbReference type="GO" id="GO:0046872">
    <property type="term" value="F:metal ion binding"/>
    <property type="evidence" value="ECO:0007669"/>
    <property type="project" value="UniProtKB-KW"/>
</dbReference>
<dbReference type="GO" id="GO:0015074">
    <property type="term" value="P:DNA integration"/>
    <property type="evidence" value="ECO:0007669"/>
    <property type="project" value="InterPro"/>
</dbReference>
<dbReference type="CDD" id="cd09272">
    <property type="entry name" value="RNase_HI_RT_Ty1"/>
    <property type="match status" value="1"/>
</dbReference>
<accession>A0A2I0VU15</accession>
<dbReference type="PROSITE" id="PS50994">
    <property type="entry name" value="INTEGRASE"/>
    <property type="match status" value="1"/>
</dbReference>
<dbReference type="InterPro" id="IPR025724">
    <property type="entry name" value="GAG-pre-integrase_dom"/>
</dbReference>